<protein>
    <recommendedName>
        <fullName evidence="2">NAD(P)-binding domain-containing protein</fullName>
    </recommendedName>
</protein>
<dbReference type="PANTHER" id="PTHR15020:SF45">
    <property type="entry name" value="NAD(P)-BINDING DOMAIN-CONTAINING PROTEIN"/>
    <property type="match status" value="1"/>
</dbReference>
<dbReference type="EMBL" id="HBEL01024168">
    <property type="protein sequence ID" value="CAD8415158.1"/>
    <property type="molecule type" value="Transcribed_RNA"/>
</dbReference>
<feature type="domain" description="NAD(P)-binding" evidence="2">
    <location>
        <begin position="51"/>
        <end position="249"/>
    </location>
</feature>
<accession>A0A7S0GFR4</accession>
<evidence type="ECO:0000259" key="2">
    <source>
        <dbReference type="Pfam" id="PF13460"/>
    </source>
</evidence>
<feature type="chain" id="PRO_5031236408" description="NAD(P)-binding domain-containing protein" evidence="1">
    <location>
        <begin position="19"/>
        <end position="283"/>
    </location>
</feature>
<organism evidence="3">
    <name type="scientific">Proboscia inermis</name>
    <dbReference type="NCBI Taxonomy" id="420281"/>
    <lineage>
        <taxon>Eukaryota</taxon>
        <taxon>Sar</taxon>
        <taxon>Stramenopiles</taxon>
        <taxon>Ochrophyta</taxon>
        <taxon>Bacillariophyta</taxon>
        <taxon>Coscinodiscophyceae</taxon>
        <taxon>Rhizosoleniophycidae</taxon>
        <taxon>Rhizosoleniales</taxon>
        <taxon>Rhizosoleniaceae</taxon>
        <taxon>Proboscia</taxon>
    </lineage>
</organism>
<dbReference type="InterPro" id="IPR016040">
    <property type="entry name" value="NAD(P)-bd_dom"/>
</dbReference>
<keyword evidence="1" id="KW-0732">Signal</keyword>
<dbReference type="InterPro" id="IPR036291">
    <property type="entry name" value="NAD(P)-bd_dom_sf"/>
</dbReference>
<proteinExistence type="predicted"/>
<dbReference type="Gene3D" id="3.40.50.720">
    <property type="entry name" value="NAD(P)-binding Rossmann-like Domain"/>
    <property type="match status" value="1"/>
</dbReference>
<evidence type="ECO:0000313" key="3">
    <source>
        <dbReference type="EMBL" id="CAD8415158.1"/>
    </source>
</evidence>
<reference evidence="3" key="1">
    <citation type="submission" date="2021-01" db="EMBL/GenBank/DDBJ databases">
        <authorList>
            <person name="Corre E."/>
            <person name="Pelletier E."/>
            <person name="Niang G."/>
            <person name="Scheremetjew M."/>
            <person name="Finn R."/>
            <person name="Kale V."/>
            <person name="Holt S."/>
            <person name="Cochrane G."/>
            <person name="Meng A."/>
            <person name="Brown T."/>
            <person name="Cohen L."/>
        </authorList>
    </citation>
    <scope>NUCLEOTIDE SEQUENCE</scope>
    <source>
        <strain evidence="3">CCAP1064/1</strain>
    </source>
</reference>
<evidence type="ECO:0000256" key="1">
    <source>
        <dbReference type="SAM" id="SignalP"/>
    </source>
</evidence>
<dbReference type="Pfam" id="PF13460">
    <property type="entry name" value="NAD_binding_10"/>
    <property type="match status" value="1"/>
</dbReference>
<dbReference type="PANTHER" id="PTHR15020">
    <property type="entry name" value="FLAVIN REDUCTASE-RELATED"/>
    <property type="match status" value="1"/>
</dbReference>
<dbReference type="AlphaFoldDB" id="A0A7S0GFR4"/>
<gene>
    <name evidence="3" type="ORF">PINE0816_LOCUS11293</name>
</gene>
<dbReference type="SUPFAM" id="SSF51735">
    <property type="entry name" value="NAD(P)-binding Rossmann-fold domains"/>
    <property type="match status" value="1"/>
</dbReference>
<feature type="signal peptide" evidence="1">
    <location>
        <begin position="1"/>
        <end position="18"/>
    </location>
</feature>
<sequence length="283" mass="29368">MGLLRITGLASVLITVSAFSNTGLGLISSRKYGVTSASSSSLHMKTIAVFGASGLTASECVYQAIKNGDKVVGLTRNPANLVVPKGSGGADEGKTLDDDNLTLIGGSVTNTADVAKVFEEEIDGVIIALGGKTSDVGDTMLTDGTKVIMDAMKNKGVKRLAVVSSIGVGDSENQAPFFFKILMMTAMKKIFTDKNNQEKIVADSGLEYCIVRPGGLTVEPPTGVINVIDGEAGSIPRADVAQFCLDAVTVEDFPYIGKTPCISSVGGTSWVKDRSGSARGEMS</sequence>
<name>A0A7S0GFR4_9STRA</name>